<dbReference type="EMBL" id="BRXY01000171">
    <property type="protein sequence ID" value="GMH73741.1"/>
    <property type="molecule type" value="Genomic_DNA"/>
</dbReference>
<name>A0A9W7ANG8_9STRA</name>
<feature type="region of interest" description="Disordered" evidence="2">
    <location>
        <begin position="141"/>
        <end position="200"/>
    </location>
</feature>
<feature type="region of interest" description="Disordered" evidence="2">
    <location>
        <begin position="236"/>
        <end position="265"/>
    </location>
</feature>
<evidence type="ECO:0000256" key="1">
    <source>
        <dbReference type="SAM" id="Coils"/>
    </source>
</evidence>
<keyword evidence="1" id="KW-0175">Coiled coil</keyword>
<protein>
    <submittedName>
        <fullName evidence="3">Uncharacterized protein</fullName>
    </submittedName>
</protein>
<sequence>MQLSKKLYRFWNETRRQQQKTDVNMAITSLNRRVQELENQNQNLREFLRLDKDKLPLAYDMATSLYAEDGARRLLLQSAKSGKGIAAEIQPLVHPEVQPSLEPVSTSIIIPLIPSEILPRSSKKKKRLPFTASSLNSVVLKKSTTTSSSSSSSTSSSTTSNKENLPIKPHDLLAQRSQLNKTSAPSTSYSSKKRLASSEPSGFLARALKAKFVNAKGEDEEEGEESEFEWSAVKKTVGGGGKKEVRKRLSLVQGGGGGGGKKRRV</sequence>
<proteinExistence type="predicted"/>
<feature type="compositionally biased region" description="Low complexity" evidence="2">
    <location>
        <begin position="143"/>
        <end position="160"/>
    </location>
</feature>
<evidence type="ECO:0000313" key="4">
    <source>
        <dbReference type="Proteomes" id="UP001165085"/>
    </source>
</evidence>
<evidence type="ECO:0000256" key="2">
    <source>
        <dbReference type="SAM" id="MobiDB-lite"/>
    </source>
</evidence>
<comment type="caution">
    <text evidence="3">The sequence shown here is derived from an EMBL/GenBank/DDBJ whole genome shotgun (WGS) entry which is preliminary data.</text>
</comment>
<feature type="coiled-coil region" evidence="1">
    <location>
        <begin position="20"/>
        <end position="54"/>
    </location>
</feature>
<dbReference type="AlphaFoldDB" id="A0A9W7ANG8"/>
<organism evidence="3 4">
    <name type="scientific">Triparma strigata</name>
    <dbReference type="NCBI Taxonomy" id="1606541"/>
    <lineage>
        <taxon>Eukaryota</taxon>
        <taxon>Sar</taxon>
        <taxon>Stramenopiles</taxon>
        <taxon>Ochrophyta</taxon>
        <taxon>Bolidophyceae</taxon>
        <taxon>Parmales</taxon>
        <taxon>Triparmaceae</taxon>
        <taxon>Triparma</taxon>
    </lineage>
</organism>
<evidence type="ECO:0000313" key="3">
    <source>
        <dbReference type="EMBL" id="GMH73741.1"/>
    </source>
</evidence>
<keyword evidence="4" id="KW-1185">Reference proteome</keyword>
<feature type="compositionally biased region" description="Polar residues" evidence="2">
    <location>
        <begin position="175"/>
        <end position="190"/>
    </location>
</feature>
<dbReference type="Proteomes" id="UP001165085">
    <property type="component" value="Unassembled WGS sequence"/>
</dbReference>
<gene>
    <name evidence="3" type="ORF">TrST_g13790</name>
</gene>
<dbReference type="OrthoDB" id="10524565at2759"/>
<accession>A0A9W7ANG8</accession>
<reference evidence="4" key="1">
    <citation type="journal article" date="2023" name="Commun. Biol.">
        <title>Genome analysis of Parmales, the sister group of diatoms, reveals the evolutionary specialization of diatoms from phago-mixotrophs to photoautotrophs.</title>
        <authorList>
            <person name="Ban H."/>
            <person name="Sato S."/>
            <person name="Yoshikawa S."/>
            <person name="Yamada K."/>
            <person name="Nakamura Y."/>
            <person name="Ichinomiya M."/>
            <person name="Sato N."/>
            <person name="Blanc-Mathieu R."/>
            <person name="Endo H."/>
            <person name="Kuwata A."/>
            <person name="Ogata H."/>
        </authorList>
    </citation>
    <scope>NUCLEOTIDE SEQUENCE [LARGE SCALE GENOMIC DNA]</scope>
    <source>
        <strain evidence="4">NIES 3701</strain>
    </source>
</reference>